<feature type="domain" description="HTH marR-type" evidence="1">
    <location>
        <begin position="37"/>
        <end position="102"/>
    </location>
</feature>
<proteinExistence type="predicted"/>
<evidence type="ECO:0000313" key="2">
    <source>
        <dbReference type="EMBL" id="MCM5679308.1"/>
    </source>
</evidence>
<dbReference type="SUPFAM" id="SSF46785">
    <property type="entry name" value="Winged helix' DNA-binding domain"/>
    <property type="match status" value="1"/>
</dbReference>
<comment type="caution">
    <text evidence="2">The sequence shown here is derived from an EMBL/GenBank/DDBJ whole genome shotgun (WGS) entry which is preliminary data.</text>
</comment>
<keyword evidence="3" id="KW-1185">Reference proteome</keyword>
<gene>
    <name evidence="2" type="ORF">M8A51_07160</name>
</gene>
<accession>A0ABT0YN40</accession>
<evidence type="ECO:0000313" key="3">
    <source>
        <dbReference type="Proteomes" id="UP001165541"/>
    </source>
</evidence>
<sequence>MDRRPKTLPLELALAVLHSAFSRWTVHCMSAAGLPELTPLDVLVLHHVHHRGRGKHLSDICFVLNVEDTHVVNYSLKKLQGLGVVRSDRKKKEVAYATTEVGRSLVERYREIRERCLVDALASDRELNGKVGDQAPLLRALSSVFDRAARTVAML</sequence>
<dbReference type="RefSeq" id="WP_251777502.1">
    <property type="nucleotide sequence ID" value="NZ_JAMKFE010000003.1"/>
</dbReference>
<dbReference type="InterPro" id="IPR036390">
    <property type="entry name" value="WH_DNA-bd_sf"/>
</dbReference>
<reference evidence="2" key="1">
    <citation type="submission" date="2022-05" db="EMBL/GenBank/DDBJ databases">
        <title>Schlegelella sp. nov., isolated from mangrove soil.</title>
        <authorList>
            <person name="Liu Y."/>
            <person name="Ge X."/>
            <person name="Liu W."/>
        </authorList>
    </citation>
    <scope>NUCLEOTIDE SEQUENCE</scope>
    <source>
        <strain evidence="2">S2-27</strain>
    </source>
</reference>
<name>A0ABT0YN40_9BURK</name>
<dbReference type="Pfam" id="PF13463">
    <property type="entry name" value="HTH_27"/>
    <property type="match status" value="1"/>
</dbReference>
<organism evidence="2 3">
    <name type="scientific">Caldimonas mangrovi</name>
    <dbReference type="NCBI Taxonomy" id="2944811"/>
    <lineage>
        <taxon>Bacteria</taxon>
        <taxon>Pseudomonadati</taxon>
        <taxon>Pseudomonadota</taxon>
        <taxon>Betaproteobacteria</taxon>
        <taxon>Burkholderiales</taxon>
        <taxon>Sphaerotilaceae</taxon>
        <taxon>Caldimonas</taxon>
    </lineage>
</organism>
<dbReference type="EMBL" id="JAMKFE010000003">
    <property type="protein sequence ID" value="MCM5679308.1"/>
    <property type="molecule type" value="Genomic_DNA"/>
</dbReference>
<keyword evidence="2" id="KW-0238">DNA-binding</keyword>
<evidence type="ECO:0000259" key="1">
    <source>
        <dbReference type="Pfam" id="PF13463"/>
    </source>
</evidence>
<protein>
    <submittedName>
        <fullName evidence="2">Winged helix DNA-binding protein</fullName>
    </submittedName>
</protein>
<dbReference type="GO" id="GO:0003677">
    <property type="term" value="F:DNA binding"/>
    <property type="evidence" value="ECO:0007669"/>
    <property type="project" value="UniProtKB-KW"/>
</dbReference>
<dbReference type="Gene3D" id="1.10.10.10">
    <property type="entry name" value="Winged helix-like DNA-binding domain superfamily/Winged helix DNA-binding domain"/>
    <property type="match status" value="1"/>
</dbReference>
<dbReference type="InterPro" id="IPR036388">
    <property type="entry name" value="WH-like_DNA-bd_sf"/>
</dbReference>
<dbReference type="InterPro" id="IPR000835">
    <property type="entry name" value="HTH_MarR-typ"/>
</dbReference>
<dbReference type="Proteomes" id="UP001165541">
    <property type="component" value="Unassembled WGS sequence"/>
</dbReference>